<dbReference type="Pfam" id="PF01023">
    <property type="entry name" value="S_100"/>
    <property type="match status" value="1"/>
</dbReference>
<dbReference type="AlphaFoldDB" id="A0A8D2ZN42"/>
<proteinExistence type="inferred from homology"/>
<evidence type="ECO:0000256" key="2">
    <source>
        <dbReference type="ARBA" id="ARBA00022723"/>
    </source>
</evidence>
<dbReference type="GO" id="GO:0046914">
    <property type="term" value="F:transition metal ion binding"/>
    <property type="evidence" value="ECO:0007669"/>
    <property type="project" value="InterPro"/>
</dbReference>
<sequence length="140" mass="15728">MEGGIVGVVYMYVYSILCNHFPPHSSSSKTHFLSFVFLNPNLDIIMSDVQMAMTLLITAFNKYSGKEGDGLTLSKAELKDLLENELGELLGKANDKAALDRIFKDLDVNKDNSVDFKEFVTLVCCLTQMCHEYFVSKTKK</sequence>
<feature type="domain" description="EF-hand" evidence="6">
    <location>
        <begin position="94"/>
        <end position="129"/>
    </location>
</feature>
<accession>A0A8D2ZN42</accession>
<dbReference type="OMA" id="MCHEYFI"/>
<dbReference type="SUPFAM" id="SSF47473">
    <property type="entry name" value="EF-hand"/>
    <property type="match status" value="1"/>
</dbReference>
<dbReference type="Gene3D" id="1.10.238.10">
    <property type="entry name" value="EF-hand"/>
    <property type="match status" value="1"/>
</dbReference>
<evidence type="ECO:0000256" key="4">
    <source>
        <dbReference type="ARBA" id="ARBA00022837"/>
    </source>
</evidence>
<evidence type="ECO:0000256" key="1">
    <source>
        <dbReference type="ARBA" id="ARBA00007323"/>
    </source>
</evidence>
<dbReference type="CDD" id="cd00213">
    <property type="entry name" value="S-100"/>
    <property type="match status" value="1"/>
</dbReference>
<dbReference type="InterPro" id="IPR018247">
    <property type="entry name" value="EF_Hand_1_Ca_BS"/>
</dbReference>
<dbReference type="PROSITE" id="PS00018">
    <property type="entry name" value="EF_HAND_1"/>
    <property type="match status" value="1"/>
</dbReference>
<gene>
    <name evidence="7" type="primary">LOC118292477</name>
</gene>
<dbReference type="InterPro" id="IPR001751">
    <property type="entry name" value="S100/CaBP7/8-like_CS"/>
</dbReference>
<dbReference type="InterPro" id="IPR013787">
    <property type="entry name" value="S100_Ca-bd_sub"/>
</dbReference>
<evidence type="ECO:0000313" key="7">
    <source>
        <dbReference type="Ensembl" id="ENSSMAP00000004855.1"/>
    </source>
</evidence>
<dbReference type="InterPro" id="IPR002048">
    <property type="entry name" value="EF_hand_dom"/>
</dbReference>
<evidence type="ECO:0000259" key="6">
    <source>
        <dbReference type="PROSITE" id="PS50222"/>
    </source>
</evidence>
<keyword evidence="3" id="KW-0677">Repeat</keyword>
<dbReference type="GO" id="GO:0005509">
    <property type="term" value="F:calcium ion binding"/>
    <property type="evidence" value="ECO:0007669"/>
    <property type="project" value="InterPro"/>
</dbReference>
<dbReference type="PROSITE" id="PS00303">
    <property type="entry name" value="S100_CABP"/>
    <property type="match status" value="1"/>
</dbReference>
<dbReference type="Ensembl" id="ENSSMAT00000004928.2">
    <property type="protein sequence ID" value="ENSSMAP00000004855.1"/>
    <property type="gene ID" value="ENSSMAG00000002999.2"/>
</dbReference>
<dbReference type="GO" id="GO:0005737">
    <property type="term" value="C:cytoplasm"/>
    <property type="evidence" value="ECO:0007669"/>
    <property type="project" value="TreeGrafter"/>
</dbReference>
<evidence type="ECO:0000313" key="8">
    <source>
        <dbReference type="Proteomes" id="UP000694558"/>
    </source>
</evidence>
<keyword evidence="4 5" id="KW-0106">Calcium</keyword>
<dbReference type="GeneTree" id="ENSGT00390000000920"/>
<protein>
    <recommendedName>
        <fullName evidence="5">Protein S100</fullName>
    </recommendedName>
    <alternativeName>
        <fullName evidence="5">S100 calcium-binding protein</fullName>
    </alternativeName>
</protein>
<dbReference type="PROSITE" id="PS50222">
    <property type="entry name" value="EF_HAND_2"/>
    <property type="match status" value="1"/>
</dbReference>
<dbReference type="PANTHER" id="PTHR11639">
    <property type="entry name" value="S100 CALCIUM-BINDING PROTEIN"/>
    <property type="match status" value="1"/>
</dbReference>
<dbReference type="PANTHER" id="PTHR11639:SF118">
    <property type="entry name" value="PROTEIN S100"/>
    <property type="match status" value="1"/>
</dbReference>
<dbReference type="FunFam" id="1.10.238.10:FF:000044">
    <property type="entry name" value="Protein S100"/>
    <property type="match status" value="1"/>
</dbReference>
<dbReference type="SMART" id="SM01394">
    <property type="entry name" value="S_100"/>
    <property type="match status" value="1"/>
</dbReference>
<keyword evidence="2 5" id="KW-0479">Metal-binding</keyword>
<dbReference type="InterPro" id="IPR034325">
    <property type="entry name" value="S-100_dom"/>
</dbReference>
<dbReference type="InterPro" id="IPR011992">
    <property type="entry name" value="EF-hand-dom_pair"/>
</dbReference>
<evidence type="ECO:0000256" key="5">
    <source>
        <dbReference type="RuleBase" id="RU361184"/>
    </source>
</evidence>
<reference evidence="7" key="1">
    <citation type="submission" date="2023-05" db="EMBL/GenBank/DDBJ databases">
        <title>High-quality long-read genome of Scophthalmus maximus.</title>
        <authorList>
            <person name="Lien S."/>
            <person name="Martinez P."/>
        </authorList>
    </citation>
    <scope>NUCLEOTIDE SEQUENCE [LARGE SCALE GENOMIC DNA]</scope>
</reference>
<dbReference type="Proteomes" id="UP000694558">
    <property type="component" value="Chromosome 22"/>
</dbReference>
<reference evidence="7" key="2">
    <citation type="submission" date="2025-08" db="UniProtKB">
        <authorList>
            <consortium name="Ensembl"/>
        </authorList>
    </citation>
    <scope>IDENTIFICATION</scope>
</reference>
<comment type="similarity">
    <text evidence="1 5">Belongs to the S-100 family.</text>
</comment>
<organism evidence="7 8">
    <name type="scientific">Scophthalmus maximus</name>
    <name type="common">Turbot</name>
    <name type="synonym">Psetta maxima</name>
    <dbReference type="NCBI Taxonomy" id="52904"/>
    <lineage>
        <taxon>Eukaryota</taxon>
        <taxon>Metazoa</taxon>
        <taxon>Chordata</taxon>
        <taxon>Craniata</taxon>
        <taxon>Vertebrata</taxon>
        <taxon>Euteleostomi</taxon>
        <taxon>Actinopterygii</taxon>
        <taxon>Neopterygii</taxon>
        <taxon>Teleostei</taxon>
        <taxon>Neoteleostei</taxon>
        <taxon>Acanthomorphata</taxon>
        <taxon>Carangaria</taxon>
        <taxon>Pleuronectiformes</taxon>
        <taxon>Pleuronectoidei</taxon>
        <taxon>Scophthalmidae</taxon>
        <taxon>Scophthalmus</taxon>
    </lineage>
</organism>
<name>A0A8D2ZN42_SCOMX</name>
<dbReference type="GO" id="GO:0048306">
    <property type="term" value="F:calcium-dependent protein binding"/>
    <property type="evidence" value="ECO:0007669"/>
    <property type="project" value="TreeGrafter"/>
</dbReference>
<evidence type="ECO:0000256" key="3">
    <source>
        <dbReference type="ARBA" id="ARBA00022737"/>
    </source>
</evidence>